<reference evidence="3" key="1">
    <citation type="submission" date="2017-06" db="EMBL/GenBank/DDBJ databases">
        <authorList>
            <person name="Cremers G."/>
        </authorList>
    </citation>
    <scope>NUCLEOTIDE SEQUENCE [LARGE SCALE GENOMIC DNA]</scope>
</reference>
<dbReference type="EMBL" id="FZMP01000028">
    <property type="protein sequence ID" value="SNQ59600.1"/>
    <property type="molecule type" value="Genomic_DNA"/>
</dbReference>
<dbReference type="AlphaFoldDB" id="A0A284VK20"/>
<evidence type="ECO:0000256" key="1">
    <source>
        <dbReference type="SAM" id="Coils"/>
    </source>
</evidence>
<evidence type="ECO:0000313" key="2">
    <source>
        <dbReference type="EMBL" id="SNQ59600.1"/>
    </source>
</evidence>
<accession>A0A284VK20</accession>
<dbReference type="OrthoDB" id="15228at2157"/>
<dbReference type="STRING" id="1392998.ANME2D_00214"/>
<name>A0A284VK20_9EURY</name>
<proteinExistence type="predicted"/>
<gene>
    <name evidence="2" type="ORF">MNV_1230041</name>
</gene>
<keyword evidence="1" id="KW-0175">Coiled coil</keyword>
<dbReference type="InterPro" id="IPR007408">
    <property type="entry name" value="DUF460"/>
</dbReference>
<protein>
    <recommendedName>
        <fullName evidence="4">DUF460 domain-containing protein</fullName>
    </recommendedName>
</protein>
<dbReference type="Proteomes" id="UP000218615">
    <property type="component" value="Unassembled WGS sequence"/>
</dbReference>
<dbReference type="PANTHER" id="PTHR40707:SF1">
    <property type="entry name" value="DUF460 DOMAIN-CONTAINING PROTEIN"/>
    <property type="match status" value="1"/>
</dbReference>
<evidence type="ECO:0000313" key="3">
    <source>
        <dbReference type="Proteomes" id="UP000218615"/>
    </source>
</evidence>
<evidence type="ECO:0008006" key="4">
    <source>
        <dbReference type="Google" id="ProtNLM"/>
    </source>
</evidence>
<dbReference type="Pfam" id="PF04312">
    <property type="entry name" value="DUF460"/>
    <property type="match status" value="1"/>
</dbReference>
<organism evidence="2 3">
    <name type="scientific">Candidatus Methanoperedens nitratireducens</name>
    <dbReference type="NCBI Taxonomy" id="1392998"/>
    <lineage>
        <taxon>Archaea</taxon>
        <taxon>Methanobacteriati</taxon>
        <taxon>Methanobacteriota</taxon>
        <taxon>Stenosarchaea group</taxon>
        <taxon>Methanomicrobia</taxon>
        <taxon>Methanosarcinales</taxon>
        <taxon>ANME-2 cluster</taxon>
        <taxon>Candidatus Methanoperedentaceae</taxon>
        <taxon>Candidatus Methanoperedens</taxon>
    </lineage>
</organism>
<dbReference type="PANTHER" id="PTHR40707">
    <property type="entry name" value="POSSIBLE NUCLEASE OF RNASE H FOLD, RUVC/YQGF FAMILY"/>
    <property type="match status" value="1"/>
</dbReference>
<sequence length="657" mass="74766">MPEKVIFGIDIAKGSMRSKETPGYAVVALRDGRVEHHRMISLHKFLRMAWKEKPQLIAVDNIYELASDKHDLVSFLQKLPHNTKLIQVTGGEVLEPLTRLAKRQGISFDRFDPNDEALVCARLAQMGIGHEVSAFEDKTIIKVSRARSLGKGGWSQNRYRRKVHGHVRQRARDIEEHLNDLSKPGGFTYTQSIVERFGGYSRAEFFVDAPHSMLHINSGKYGDVQVSVKSIERDALAFKPLTTRKRDYIIVGIDPGTTTAIAVLTLEGELRMLHSSRTISVPDVIEMIAEQGRPLIIASDVFPTPNTVEKIRRAFNAVLGSPEDIITTEDKIEFAKPYGYSNNHERDAIAAAVSVYRKNRNKFEQIKRKIPQGVDAEEAIAQVVRGKSVDAVISELTRKDVKEPETEAVKERKDEEVLHLRESIKRYEESIQEMKRYQQELKSELDLKESKIRELEGLISRQRTEVYKQIKKDKGMMIRDKEIARLHSKVSENNKRISFLNERINKLKTVRRLEISGKVLPVKIIHAFTKDSILKTQEMFGIKKDDVILLKDASGGGTMTARMLSDLGVRAVIICNEMSHAAEEELFKLNMPVLKAKDVNIRFDSAEELAGINPADIERAIDEWKAKAEKRRMAAKEEWLESLVGEYRSERRRGVKG</sequence>
<feature type="coiled-coil region" evidence="1">
    <location>
        <begin position="410"/>
        <end position="465"/>
    </location>
</feature>
<keyword evidence="3" id="KW-1185">Reference proteome</keyword>
<dbReference type="RefSeq" id="WP_096203943.1">
    <property type="nucleotide sequence ID" value="NZ_FZMP01000028.1"/>
</dbReference>